<feature type="signal peptide" evidence="1">
    <location>
        <begin position="1"/>
        <end position="26"/>
    </location>
</feature>
<feature type="non-terminal residue" evidence="2">
    <location>
        <position position="109"/>
    </location>
</feature>
<protein>
    <submittedName>
        <fullName evidence="2">Uncharacterized protein</fullName>
    </submittedName>
</protein>
<evidence type="ECO:0000256" key="1">
    <source>
        <dbReference type="SAM" id="SignalP"/>
    </source>
</evidence>
<accession>A0ABT2HBG2</accession>
<name>A0ABT2HBG2_9MICO</name>
<proteinExistence type="predicted"/>
<sequence length="109" mass="12247">MYVRFRYVALCALFLGAMVSGLSVHAETHKGTTSTAKGIIYQCKNHVVDVFGDEEGDHGFAVSVDHEAAIQLMDTFTYPDDVIMSVFGDVKDKRRVVISQEMHHKRKEI</sequence>
<keyword evidence="3" id="KW-1185">Reference proteome</keyword>
<evidence type="ECO:0000313" key="2">
    <source>
        <dbReference type="EMBL" id="MCS5737252.1"/>
    </source>
</evidence>
<dbReference type="RefSeq" id="WP_259543598.1">
    <property type="nucleotide sequence ID" value="NZ_JANLCJ010000539.1"/>
</dbReference>
<gene>
    <name evidence="2" type="ORF">N1032_26335</name>
</gene>
<dbReference type="Proteomes" id="UP001165586">
    <property type="component" value="Unassembled WGS sequence"/>
</dbReference>
<feature type="chain" id="PRO_5045329823" evidence="1">
    <location>
        <begin position="27"/>
        <end position="109"/>
    </location>
</feature>
<dbReference type="EMBL" id="JANLCJ010000539">
    <property type="protein sequence ID" value="MCS5737252.1"/>
    <property type="molecule type" value="Genomic_DNA"/>
</dbReference>
<organism evidence="2 3">
    <name type="scientific">Herbiconiux daphne</name>
    <dbReference type="NCBI Taxonomy" id="2970914"/>
    <lineage>
        <taxon>Bacteria</taxon>
        <taxon>Bacillati</taxon>
        <taxon>Actinomycetota</taxon>
        <taxon>Actinomycetes</taxon>
        <taxon>Micrococcales</taxon>
        <taxon>Microbacteriaceae</taxon>
        <taxon>Herbiconiux</taxon>
    </lineage>
</organism>
<comment type="caution">
    <text evidence="2">The sequence shown here is derived from an EMBL/GenBank/DDBJ whole genome shotgun (WGS) entry which is preliminary data.</text>
</comment>
<evidence type="ECO:0000313" key="3">
    <source>
        <dbReference type="Proteomes" id="UP001165586"/>
    </source>
</evidence>
<keyword evidence="1" id="KW-0732">Signal</keyword>
<reference evidence="2" key="1">
    <citation type="submission" date="2022-08" db="EMBL/GenBank/DDBJ databases">
        <authorList>
            <person name="Deng Y."/>
            <person name="Han X.-F."/>
            <person name="Zhang Y.-Q."/>
        </authorList>
    </citation>
    <scope>NUCLEOTIDE SEQUENCE</scope>
    <source>
        <strain evidence="2">CPCC 203386</strain>
    </source>
</reference>